<protein>
    <recommendedName>
        <fullName evidence="3">YxeA family protein</fullName>
    </recommendedName>
</protein>
<dbReference type="Gene3D" id="2.40.50.480">
    <property type="match status" value="1"/>
</dbReference>
<sequence length="120" mass="13996">MKKFLISILAFFIVLVGVGFALISIDWNRLNKEHYYVQITERPAIDEFIDAKGAVYENFSYTLPAYDEEDNMQLLDFSAHKELRANAYLMLYVKDSDVVTSYDEVQLDDMPANVKKHFEQ</sequence>
<dbReference type="PANTHER" id="PTHR36433">
    <property type="entry name" value="HYPOTHETICAL CYTOSOLIC PROTEIN"/>
    <property type="match status" value="1"/>
</dbReference>
<dbReference type="InterPro" id="IPR006542">
    <property type="entry name" value="DUF1093"/>
</dbReference>
<keyword evidence="2" id="KW-1185">Reference proteome</keyword>
<gene>
    <name evidence="1" type="ORF">A6K76_09585</name>
</gene>
<comment type="caution">
    <text evidence="1">The sequence shown here is derived from an EMBL/GenBank/DDBJ whole genome shotgun (WGS) entry which is preliminary data.</text>
</comment>
<dbReference type="EMBL" id="MATO01000030">
    <property type="protein sequence ID" value="OCS91251.1"/>
    <property type="molecule type" value="Genomic_DNA"/>
</dbReference>
<evidence type="ECO:0000313" key="2">
    <source>
        <dbReference type="Proteomes" id="UP000093482"/>
    </source>
</evidence>
<reference evidence="1 2" key="1">
    <citation type="submission" date="2016-07" db="EMBL/GenBank/DDBJ databases">
        <title>Caryophanon latum genome sequencing.</title>
        <authorList>
            <person name="Verma A."/>
            <person name="Pal Y."/>
            <person name="Krishnamurthi S."/>
        </authorList>
    </citation>
    <scope>NUCLEOTIDE SEQUENCE [LARGE SCALE GENOMIC DNA]</scope>
    <source>
        <strain evidence="1 2">DSM 14151</strain>
    </source>
</reference>
<dbReference type="PANTHER" id="PTHR36433:SF2">
    <property type="entry name" value="YXEA FAMILY PROTEIN"/>
    <property type="match status" value="1"/>
</dbReference>
<evidence type="ECO:0008006" key="3">
    <source>
        <dbReference type="Google" id="ProtNLM"/>
    </source>
</evidence>
<dbReference type="InterPro" id="IPR036166">
    <property type="entry name" value="YxeA-like_sf"/>
</dbReference>
<name>A0A1C0YVR6_9BACL</name>
<organism evidence="1 2">
    <name type="scientific">Caryophanon latum</name>
    <dbReference type="NCBI Taxonomy" id="33977"/>
    <lineage>
        <taxon>Bacteria</taxon>
        <taxon>Bacillati</taxon>
        <taxon>Bacillota</taxon>
        <taxon>Bacilli</taxon>
        <taxon>Bacillales</taxon>
        <taxon>Caryophanaceae</taxon>
        <taxon>Caryophanon</taxon>
    </lineage>
</organism>
<dbReference type="RefSeq" id="WP_066463590.1">
    <property type="nucleotide sequence ID" value="NZ_MATO01000030.1"/>
</dbReference>
<evidence type="ECO:0000313" key="1">
    <source>
        <dbReference type="EMBL" id="OCS91251.1"/>
    </source>
</evidence>
<dbReference type="Pfam" id="PF06486">
    <property type="entry name" value="DUF1093"/>
    <property type="match status" value="1"/>
</dbReference>
<dbReference type="NCBIfam" id="TIGR01655">
    <property type="entry name" value="yxeA_fam"/>
    <property type="match status" value="1"/>
</dbReference>
<dbReference type="AlphaFoldDB" id="A0A1C0YVR6"/>
<dbReference type="SUPFAM" id="SSF159121">
    <property type="entry name" value="BC4932-like"/>
    <property type="match status" value="1"/>
</dbReference>
<dbReference type="Proteomes" id="UP000093482">
    <property type="component" value="Unassembled WGS sequence"/>
</dbReference>
<accession>A0A1C0YVR6</accession>
<dbReference type="OrthoDB" id="8719215at2"/>
<proteinExistence type="predicted"/>